<proteinExistence type="predicted"/>
<dbReference type="GO" id="GO:0006355">
    <property type="term" value="P:regulation of DNA-templated transcription"/>
    <property type="evidence" value="ECO:0007669"/>
    <property type="project" value="InterPro"/>
</dbReference>
<name>A0A839QVP6_9MICO</name>
<organism evidence="2 3">
    <name type="scientific">Helcobacillus massiliensis</name>
    <dbReference type="NCBI Taxonomy" id="521392"/>
    <lineage>
        <taxon>Bacteria</taxon>
        <taxon>Bacillati</taxon>
        <taxon>Actinomycetota</taxon>
        <taxon>Actinomycetes</taxon>
        <taxon>Micrococcales</taxon>
        <taxon>Dermabacteraceae</taxon>
        <taxon>Helcobacillus</taxon>
    </lineage>
</organism>
<accession>A0A839QVP6</accession>
<dbReference type="CDD" id="cd21631">
    <property type="entry name" value="RHH_CopG_NikR-like"/>
    <property type="match status" value="1"/>
</dbReference>
<dbReference type="SUPFAM" id="SSF47598">
    <property type="entry name" value="Ribbon-helix-helix"/>
    <property type="match status" value="1"/>
</dbReference>
<keyword evidence="3" id="KW-1185">Reference proteome</keyword>
<dbReference type="RefSeq" id="WP_183377052.1">
    <property type="nucleotide sequence ID" value="NZ_CBCSFZ010000039.1"/>
</dbReference>
<evidence type="ECO:0000256" key="1">
    <source>
        <dbReference type="SAM" id="MobiDB-lite"/>
    </source>
</evidence>
<evidence type="ECO:0000313" key="3">
    <source>
        <dbReference type="Proteomes" id="UP000568050"/>
    </source>
</evidence>
<gene>
    <name evidence="2" type="ORF">FHX50_002009</name>
</gene>
<dbReference type="EMBL" id="JACHWP010000010">
    <property type="protein sequence ID" value="MBB3023708.1"/>
    <property type="molecule type" value="Genomic_DNA"/>
</dbReference>
<protein>
    <submittedName>
        <fullName evidence="2">Putative HicB family RNase H-like nuclease</fullName>
    </submittedName>
</protein>
<comment type="caution">
    <text evidence="2">The sequence shown here is derived from an EMBL/GenBank/DDBJ whole genome shotgun (WGS) entry which is preliminary data.</text>
</comment>
<dbReference type="AlphaFoldDB" id="A0A839QVP6"/>
<dbReference type="Gene3D" id="1.10.1220.10">
    <property type="entry name" value="Met repressor-like"/>
    <property type="match status" value="1"/>
</dbReference>
<sequence length="63" mass="7114">MVAQKKDQPGAEAPSKDDPKKQFNVYLPASLIKEIKFAAIDDQNSLSSFVEKAMRDYLTRSRP</sequence>
<dbReference type="InterPro" id="IPR010985">
    <property type="entry name" value="Ribbon_hlx_hlx"/>
</dbReference>
<reference evidence="2 3" key="1">
    <citation type="submission" date="2020-08" db="EMBL/GenBank/DDBJ databases">
        <title>Sequencing the genomes of 1000 actinobacteria strains.</title>
        <authorList>
            <person name="Klenk H.-P."/>
        </authorList>
    </citation>
    <scope>NUCLEOTIDE SEQUENCE [LARGE SCALE GENOMIC DNA]</scope>
    <source>
        <strain evidence="2 3">DSM 23040</strain>
    </source>
</reference>
<feature type="region of interest" description="Disordered" evidence="1">
    <location>
        <begin position="1"/>
        <end position="21"/>
    </location>
</feature>
<dbReference type="InterPro" id="IPR013321">
    <property type="entry name" value="Arc_rbn_hlx_hlx"/>
</dbReference>
<evidence type="ECO:0000313" key="2">
    <source>
        <dbReference type="EMBL" id="MBB3023708.1"/>
    </source>
</evidence>
<dbReference type="Proteomes" id="UP000568050">
    <property type="component" value="Unassembled WGS sequence"/>
</dbReference>